<sequence>MLSADAGCVGIYSRNRFVFVKSRRKGRQMLTLLGPNWCFFVPPTMQRLKPSGNVILSRQTSPIKVERPGTLFGGNMNSLNRND</sequence>
<evidence type="ECO:0000313" key="1">
    <source>
        <dbReference type="EMBL" id="VEL34607.1"/>
    </source>
</evidence>
<dbReference type="Proteomes" id="UP000784294">
    <property type="component" value="Unassembled WGS sequence"/>
</dbReference>
<dbReference type="EMBL" id="CAAALY010248011">
    <property type="protein sequence ID" value="VEL34607.1"/>
    <property type="molecule type" value="Genomic_DNA"/>
</dbReference>
<proteinExistence type="predicted"/>
<name>A0A448XE88_9PLAT</name>
<accession>A0A448XE88</accession>
<dbReference type="AlphaFoldDB" id="A0A448XE88"/>
<gene>
    <name evidence="1" type="ORF">PXEA_LOCUS28047</name>
</gene>
<evidence type="ECO:0000313" key="2">
    <source>
        <dbReference type="Proteomes" id="UP000784294"/>
    </source>
</evidence>
<comment type="caution">
    <text evidence="1">The sequence shown here is derived from an EMBL/GenBank/DDBJ whole genome shotgun (WGS) entry which is preliminary data.</text>
</comment>
<protein>
    <submittedName>
        <fullName evidence="1">Uncharacterized protein</fullName>
    </submittedName>
</protein>
<reference evidence="1" key="1">
    <citation type="submission" date="2018-11" db="EMBL/GenBank/DDBJ databases">
        <authorList>
            <consortium name="Pathogen Informatics"/>
        </authorList>
    </citation>
    <scope>NUCLEOTIDE SEQUENCE</scope>
</reference>
<keyword evidence="2" id="KW-1185">Reference proteome</keyword>
<organism evidence="1 2">
    <name type="scientific">Protopolystoma xenopodis</name>
    <dbReference type="NCBI Taxonomy" id="117903"/>
    <lineage>
        <taxon>Eukaryota</taxon>
        <taxon>Metazoa</taxon>
        <taxon>Spiralia</taxon>
        <taxon>Lophotrochozoa</taxon>
        <taxon>Platyhelminthes</taxon>
        <taxon>Monogenea</taxon>
        <taxon>Polyopisthocotylea</taxon>
        <taxon>Polystomatidea</taxon>
        <taxon>Polystomatidae</taxon>
        <taxon>Protopolystoma</taxon>
    </lineage>
</organism>